<dbReference type="PANTHER" id="PTHR19282:SF456">
    <property type="entry name" value="CD63 MOLECULE"/>
    <property type="match status" value="1"/>
</dbReference>
<dbReference type="InterPro" id="IPR018503">
    <property type="entry name" value="Tetraspanin_CS"/>
</dbReference>
<dbReference type="SUPFAM" id="SSF48652">
    <property type="entry name" value="Tetraspanin"/>
    <property type="match status" value="1"/>
</dbReference>
<dbReference type="EMBL" id="CVRI01000055">
    <property type="protein sequence ID" value="CRL01039.1"/>
    <property type="molecule type" value="Genomic_DNA"/>
</dbReference>
<dbReference type="PANTHER" id="PTHR19282">
    <property type="entry name" value="TETRASPANIN"/>
    <property type="match status" value="1"/>
</dbReference>
<feature type="transmembrane region" description="Helical" evidence="6">
    <location>
        <begin position="51"/>
        <end position="73"/>
    </location>
</feature>
<dbReference type="InterPro" id="IPR008952">
    <property type="entry name" value="Tetraspanin_EC2_sf"/>
</dbReference>
<evidence type="ECO:0000256" key="4">
    <source>
        <dbReference type="ARBA" id="ARBA00022989"/>
    </source>
</evidence>
<evidence type="ECO:0000256" key="5">
    <source>
        <dbReference type="ARBA" id="ARBA00023136"/>
    </source>
</evidence>
<gene>
    <name evidence="7" type="primary">similar to CD63 antigen</name>
    <name evidence="7" type="ORF">CLUMA_CG014482</name>
</gene>
<comment type="similarity">
    <text evidence="2 6">Belongs to the tetraspanin (TM4SF) family.</text>
</comment>
<feature type="transmembrane region" description="Helical" evidence="6">
    <location>
        <begin position="80"/>
        <end position="107"/>
    </location>
</feature>
<sequence length="242" mass="26772">MALSSSGNCMKYFLFLLNFVFVITGIVILSVGLTVQGIFDGYSDFLDSQFFTLPIFLIVIGSIIFVIAFFGCFGAMKENYCMIITFCGLLSIIFILELSAGITGYILKNSTYSLITSALKPTMADYTSNSRIANGWDNIQETYQCCGLETSANRSGYEDWIDAVQGIPLSCCDIPNGHLDFFYCNATAETLHPQGCVQSFGDFIKFHALQLALVGVILAIIQLFGLLFACLIARQIKKRRNF</sequence>
<dbReference type="OrthoDB" id="10033535at2759"/>
<evidence type="ECO:0000256" key="1">
    <source>
        <dbReference type="ARBA" id="ARBA00004141"/>
    </source>
</evidence>
<feature type="transmembrane region" description="Helical" evidence="6">
    <location>
        <begin position="12"/>
        <end position="39"/>
    </location>
</feature>
<keyword evidence="3 6" id="KW-0812">Transmembrane</keyword>
<keyword evidence="5 6" id="KW-0472">Membrane</keyword>
<proteinExistence type="inferred from homology"/>
<dbReference type="PRINTS" id="PR00259">
    <property type="entry name" value="TMFOUR"/>
</dbReference>
<dbReference type="Gene3D" id="1.10.1450.10">
    <property type="entry name" value="Tetraspanin"/>
    <property type="match status" value="1"/>
</dbReference>
<keyword evidence="4 6" id="KW-1133">Transmembrane helix</keyword>
<dbReference type="PIRSF" id="PIRSF002419">
    <property type="entry name" value="Tetraspanin"/>
    <property type="match status" value="1"/>
</dbReference>
<name>A0A1J1ILC1_9DIPT</name>
<feature type="transmembrane region" description="Helical" evidence="6">
    <location>
        <begin position="208"/>
        <end position="233"/>
    </location>
</feature>
<dbReference type="Proteomes" id="UP000183832">
    <property type="component" value="Unassembled WGS sequence"/>
</dbReference>
<evidence type="ECO:0000313" key="8">
    <source>
        <dbReference type="Proteomes" id="UP000183832"/>
    </source>
</evidence>
<evidence type="ECO:0000256" key="3">
    <source>
        <dbReference type="ARBA" id="ARBA00022692"/>
    </source>
</evidence>
<dbReference type="AlphaFoldDB" id="A0A1J1ILC1"/>
<dbReference type="GO" id="GO:0005886">
    <property type="term" value="C:plasma membrane"/>
    <property type="evidence" value="ECO:0007669"/>
    <property type="project" value="TreeGrafter"/>
</dbReference>
<protein>
    <recommendedName>
        <fullName evidence="6">Tetraspanin</fullName>
    </recommendedName>
</protein>
<dbReference type="InterPro" id="IPR018499">
    <property type="entry name" value="Tetraspanin/Peripherin"/>
</dbReference>
<organism evidence="7 8">
    <name type="scientific">Clunio marinus</name>
    <dbReference type="NCBI Taxonomy" id="568069"/>
    <lineage>
        <taxon>Eukaryota</taxon>
        <taxon>Metazoa</taxon>
        <taxon>Ecdysozoa</taxon>
        <taxon>Arthropoda</taxon>
        <taxon>Hexapoda</taxon>
        <taxon>Insecta</taxon>
        <taxon>Pterygota</taxon>
        <taxon>Neoptera</taxon>
        <taxon>Endopterygota</taxon>
        <taxon>Diptera</taxon>
        <taxon>Nematocera</taxon>
        <taxon>Chironomoidea</taxon>
        <taxon>Chironomidae</taxon>
        <taxon>Clunio</taxon>
    </lineage>
</organism>
<evidence type="ECO:0000256" key="2">
    <source>
        <dbReference type="ARBA" id="ARBA00006840"/>
    </source>
</evidence>
<dbReference type="PROSITE" id="PS00421">
    <property type="entry name" value="TM4_1"/>
    <property type="match status" value="1"/>
</dbReference>
<comment type="subcellular location">
    <subcellularLocation>
        <location evidence="1 6">Membrane</location>
        <topology evidence="1 6">Multi-pass membrane protein</topology>
    </subcellularLocation>
</comment>
<accession>A0A1J1ILC1</accession>
<keyword evidence="8" id="KW-1185">Reference proteome</keyword>
<dbReference type="STRING" id="568069.A0A1J1ILC1"/>
<dbReference type="Pfam" id="PF00335">
    <property type="entry name" value="Tetraspanin"/>
    <property type="match status" value="1"/>
</dbReference>
<evidence type="ECO:0000256" key="6">
    <source>
        <dbReference type="RuleBase" id="RU361218"/>
    </source>
</evidence>
<dbReference type="InterPro" id="IPR000301">
    <property type="entry name" value="Tetraspanin_animals"/>
</dbReference>
<dbReference type="CDD" id="cd03127">
    <property type="entry name" value="tetraspanin_LEL"/>
    <property type="match status" value="1"/>
</dbReference>
<evidence type="ECO:0000313" key="7">
    <source>
        <dbReference type="EMBL" id="CRL01039.1"/>
    </source>
</evidence>
<reference evidence="7 8" key="1">
    <citation type="submission" date="2015-04" db="EMBL/GenBank/DDBJ databases">
        <authorList>
            <person name="Syromyatnikov M.Y."/>
            <person name="Popov V.N."/>
        </authorList>
    </citation>
    <scope>NUCLEOTIDE SEQUENCE [LARGE SCALE GENOMIC DNA]</scope>
</reference>